<evidence type="ECO:0000256" key="1">
    <source>
        <dbReference type="SAM" id="Phobius"/>
    </source>
</evidence>
<name>A0A4Z1JTJ5_9HELO</name>
<protein>
    <submittedName>
        <fullName evidence="2">Uncharacterized protein</fullName>
    </submittedName>
</protein>
<dbReference type="STRING" id="278938.A0A4Z1JTJ5"/>
<gene>
    <name evidence="2" type="ORF">BELL_0438g00010</name>
</gene>
<reference evidence="2 3" key="1">
    <citation type="submission" date="2017-12" db="EMBL/GenBank/DDBJ databases">
        <title>Comparative genomics of Botrytis spp.</title>
        <authorList>
            <person name="Valero-Jimenez C.A."/>
            <person name="Tapia P."/>
            <person name="Veloso J."/>
            <person name="Silva-Moreno E."/>
            <person name="Staats M."/>
            <person name="Valdes J.H."/>
            <person name="Van Kan J.A.L."/>
        </authorList>
    </citation>
    <scope>NUCLEOTIDE SEQUENCE [LARGE SCALE GENOMIC DNA]</scope>
    <source>
        <strain evidence="2 3">Be9601</strain>
    </source>
</reference>
<keyword evidence="1" id="KW-0812">Transmembrane</keyword>
<dbReference type="EMBL" id="PQXM01000436">
    <property type="protein sequence ID" value="TGO72583.1"/>
    <property type="molecule type" value="Genomic_DNA"/>
</dbReference>
<proteinExistence type="predicted"/>
<evidence type="ECO:0000313" key="3">
    <source>
        <dbReference type="Proteomes" id="UP000297229"/>
    </source>
</evidence>
<accession>A0A4Z1JTJ5</accession>
<keyword evidence="1" id="KW-1133">Transmembrane helix</keyword>
<dbReference type="Proteomes" id="UP000297229">
    <property type="component" value="Unassembled WGS sequence"/>
</dbReference>
<keyword evidence="1" id="KW-0472">Membrane</keyword>
<sequence length="526" mass="59494">MASPADIITYIGIPLAVLGISPILYNFIIAFFVKLRLKRQLKTVGLVDDTVIRSRFINGVVELELPIYELKFEERCPSLRARLRWKDLGDIGDASWINLECGERGRQEPYFQRCLVGRVTKTFQISSKLSLPEVSVSFEHLLGYLPQNEWRKGGNIDLDGFGALKTHNLDIPVGTVLVRIATSLEQCLFLKTAASSLENRGFLCVKLCSNVSYPFTSELSKDEDYFSKIERKKWVSKAGLITEDKIWILEKTNRYFIREPSSPASSSVDSDGCQTANQDENAFDSQAIVPKRGVYVWVDVTGIGQAFAINGLGPNNEPMQLEEIDKTHHIMAPSAGLGKTIKLEQRIFDNPLLTHAFASLLELNNPHKLPQFEYSPDVLSTAVFASFTFGNLHESVQLAMCKRQSSPDFALDQTNIANSLEKIPNQARERERESLTKINLLANTHGNTIVSSIPRTLMKRRRKRHSISKNSPSFKVHFRISHLRLLYLDLFLWQEICHTAARSPGNKAWPHFLSRSTVPPMEEILY</sequence>
<organism evidence="2 3">
    <name type="scientific">Botrytis elliptica</name>
    <dbReference type="NCBI Taxonomy" id="278938"/>
    <lineage>
        <taxon>Eukaryota</taxon>
        <taxon>Fungi</taxon>
        <taxon>Dikarya</taxon>
        <taxon>Ascomycota</taxon>
        <taxon>Pezizomycotina</taxon>
        <taxon>Leotiomycetes</taxon>
        <taxon>Helotiales</taxon>
        <taxon>Sclerotiniaceae</taxon>
        <taxon>Botrytis</taxon>
    </lineage>
</organism>
<feature type="transmembrane region" description="Helical" evidence="1">
    <location>
        <begin position="12"/>
        <end position="33"/>
    </location>
</feature>
<dbReference type="AlphaFoldDB" id="A0A4Z1JTJ5"/>
<comment type="caution">
    <text evidence="2">The sequence shown here is derived from an EMBL/GenBank/DDBJ whole genome shotgun (WGS) entry which is preliminary data.</text>
</comment>
<evidence type="ECO:0000313" key="2">
    <source>
        <dbReference type="EMBL" id="TGO72583.1"/>
    </source>
</evidence>
<keyword evidence="3" id="KW-1185">Reference proteome</keyword>